<comment type="caution">
    <text evidence="1">The sequence shown here is derived from an EMBL/GenBank/DDBJ whole genome shotgun (WGS) entry which is preliminary data.</text>
</comment>
<accession>A0ABW5IZT4</accession>
<name>A0ABW5IZT4_9FLAO</name>
<dbReference type="Proteomes" id="UP001597468">
    <property type="component" value="Unassembled WGS sequence"/>
</dbReference>
<proteinExistence type="predicted"/>
<keyword evidence="2" id="KW-1185">Reference proteome</keyword>
<evidence type="ECO:0000313" key="2">
    <source>
        <dbReference type="Proteomes" id="UP001597468"/>
    </source>
</evidence>
<gene>
    <name evidence="1" type="ORF">ACFSTG_09955</name>
</gene>
<protein>
    <submittedName>
        <fullName evidence="1">Uncharacterized protein</fullName>
    </submittedName>
</protein>
<reference evidence="2" key="1">
    <citation type="journal article" date="2019" name="Int. J. Syst. Evol. Microbiol.">
        <title>The Global Catalogue of Microorganisms (GCM) 10K type strain sequencing project: providing services to taxonomists for standard genome sequencing and annotation.</title>
        <authorList>
            <consortium name="The Broad Institute Genomics Platform"/>
            <consortium name="The Broad Institute Genome Sequencing Center for Infectious Disease"/>
            <person name="Wu L."/>
            <person name="Ma J."/>
        </authorList>
    </citation>
    <scope>NUCLEOTIDE SEQUENCE [LARGE SCALE GENOMIC DNA]</scope>
    <source>
        <strain evidence="2">KCTC 42585</strain>
    </source>
</reference>
<sequence>MEKLNNFNLLHSNIIIGMHANVNLSLTFTEDFNKWLHHKDNDWGMEDFKSRNTLYVGFLHIIDLSVLKQIFYDLASIYKKQFPYAEKQAFIDYTFGFTIVDIERFISRDFGFLGSPTINSPLEYYYCSLSTGELIDFAIPKDSSIEHYKQYYRQAINLINNIPYNTASPLPFNCEMPKMSKVTDQSESEELQNTKSDNNQFSVLQWATIFYYVDESEFSTSTDTKINRMEQFMKEQSINTTLNNFKKNYYEAKNRINKKNDYPIRKLEPLIQYMEDNYPTTVNLIETDLRFLEEENDI</sequence>
<dbReference type="RefSeq" id="WP_380751913.1">
    <property type="nucleotide sequence ID" value="NZ_JBHULT010000009.1"/>
</dbReference>
<organism evidence="1 2">
    <name type="scientific">Salinimicrobium flavum</name>
    <dbReference type="NCBI Taxonomy" id="1737065"/>
    <lineage>
        <taxon>Bacteria</taxon>
        <taxon>Pseudomonadati</taxon>
        <taxon>Bacteroidota</taxon>
        <taxon>Flavobacteriia</taxon>
        <taxon>Flavobacteriales</taxon>
        <taxon>Flavobacteriaceae</taxon>
        <taxon>Salinimicrobium</taxon>
    </lineage>
</organism>
<evidence type="ECO:0000313" key="1">
    <source>
        <dbReference type="EMBL" id="MFD2518215.1"/>
    </source>
</evidence>
<dbReference type="EMBL" id="JBHULT010000009">
    <property type="protein sequence ID" value="MFD2518215.1"/>
    <property type="molecule type" value="Genomic_DNA"/>
</dbReference>